<feature type="binding site" evidence="5">
    <location>
        <position position="51"/>
    </location>
    <ligand>
        <name>FAD</name>
        <dbReference type="ChEBI" id="CHEBI:57692"/>
    </ligand>
</feature>
<dbReference type="InterPro" id="IPR036188">
    <property type="entry name" value="FAD/NAD-bd_sf"/>
</dbReference>
<dbReference type="HAMAP" id="MF_00845">
    <property type="entry name" value="TetX_monooxygenase"/>
    <property type="match status" value="1"/>
</dbReference>
<evidence type="ECO:0000256" key="4">
    <source>
        <dbReference type="ARBA" id="ARBA00023033"/>
    </source>
</evidence>
<proteinExistence type="inferred from homology"/>
<keyword evidence="2 5" id="KW-0274">FAD</keyword>
<keyword evidence="5" id="KW-0963">Cytoplasm</keyword>
<organism evidence="7 8">
    <name type="scientific">Streptomyces composti</name>
    <dbReference type="NCBI Taxonomy" id="2720025"/>
    <lineage>
        <taxon>Bacteria</taxon>
        <taxon>Bacillati</taxon>
        <taxon>Actinomycetota</taxon>
        <taxon>Actinomycetes</taxon>
        <taxon>Kitasatosporales</taxon>
        <taxon>Streptomycetaceae</taxon>
        <taxon>Streptomyces</taxon>
    </lineage>
</organism>
<dbReference type="PRINTS" id="PR00420">
    <property type="entry name" value="RNGMNOXGNASE"/>
</dbReference>
<comment type="similarity">
    <text evidence="5">Belongs to the aromatic-ring hydroxylase family. TetX subfamily.</text>
</comment>
<evidence type="ECO:0000313" key="8">
    <source>
        <dbReference type="Proteomes" id="UP000730591"/>
    </source>
</evidence>
<feature type="binding site" evidence="5">
    <location>
        <position position="302"/>
    </location>
    <ligand>
        <name>FAD</name>
        <dbReference type="ChEBI" id="CHEBI:57692"/>
    </ligand>
</feature>
<evidence type="ECO:0000256" key="3">
    <source>
        <dbReference type="ARBA" id="ARBA00023002"/>
    </source>
</evidence>
<feature type="binding site" evidence="5">
    <location>
        <position position="44"/>
    </location>
    <ligand>
        <name>NADPH</name>
        <dbReference type="ChEBI" id="CHEBI:57783"/>
    </ligand>
</feature>
<comment type="function">
    <text evidence="5">An FAD-requiring monooxygenase active on some tetracycline antibiotic derivatives, which leads to their inactivation. Hydroxylates carbon 11a of tetracycline and some analogs.</text>
</comment>
<dbReference type="EMBL" id="JAATEM010000018">
    <property type="protein sequence ID" value="NJP51591.1"/>
    <property type="molecule type" value="Genomic_DNA"/>
</dbReference>
<keyword evidence="5" id="KW-0547">Nucleotide-binding</keyword>
<evidence type="ECO:0000256" key="2">
    <source>
        <dbReference type="ARBA" id="ARBA00022827"/>
    </source>
</evidence>
<evidence type="ECO:0000256" key="5">
    <source>
        <dbReference type="HAMAP-Rule" id="MF_00845"/>
    </source>
</evidence>
<dbReference type="PANTHER" id="PTHR46972">
    <property type="entry name" value="MONOOXYGENASE ASQM-RELATED"/>
    <property type="match status" value="1"/>
</dbReference>
<keyword evidence="4 5" id="KW-0503">Monooxygenase</keyword>
<dbReference type="Pfam" id="PF01494">
    <property type="entry name" value="FAD_binding_3"/>
    <property type="match status" value="2"/>
</dbReference>
<evidence type="ECO:0000313" key="7">
    <source>
        <dbReference type="EMBL" id="NJP51591.1"/>
    </source>
</evidence>
<evidence type="ECO:0000259" key="6">
    <source>
        <dbReference type="Pfam" id="PF01494"/>
    </source>
</evidence>
<protein>
    <recommendedName>
        <fullName evidence="5">Flavin-dependent monooxygenase</fullName>
    </recommendedName>
    <alternativeName>
        <fullName evidence="5">TetX monooxygenase</fullName>
        <shortName evidence="5">TetX</shortName>
        <ecNumber evidence="5">1.14.13.-</ecNumber>
    </alternativeName>
</protein>
<keyword evidence="1 5" id="KW-0285">Flavoprotein</keyword>
<dbReference type="InterPro" id="IPR043683">
    <property type="entry name" value="TetX_monooxygenase"/>
</dbReference>
<dbReference type="Gene3D" id="3.50.50.60">
    <property type="entry name" value="FAD/NAD(P)-binding domain"/>
    <property type="match status" value="1"/>
</dbReference>
<keyword evidence="8" id="KW-1185">Reference proteome</keyword>
<comment type="subcellular location">
    <subcellularLocation>
        <location evidence="5">Cytoplasm</location>
    </subcellularLocation>
</comment>
<comment type="domain">
    <text evidence="5">Consists of an N-terminal FAD-binding domain with a Rossman fold and a C-terminal substrate-binding domain.</text>
</comment>
<comment type="catalytic activity">
    <reaction evidence="5">
        <text>a tetracycline + NADPH + O2 + H(+) = an 11a-hydroxytetracycline + NADP(+) + H2O</text>
        <dbReference type="Rhea" id="RHEA:61444"/>
        <dbReference type="ChEBI" id="CHEBI:15377"/>
        <dbReference type="ChEBI" id="CHEBI:15378"/>
        <dbReference type="ChEBI" id="CHEBI:15379"/>
        <dbReference type="ChEBI" id="CHEBI:57783"/>
        <dbReference type="ChEBI" id="CHEBI:58349"/>
        <dbReference type="ChEBI" id="CHEBI:144644"/>
        <dbReference type="ChEBI" id="CHEBI:144645"/>
    </reaction>
</comment>
<name>A0ABX1A846_9ACTN</name>
<comment type="cofactor">
    <cofactor evidence="5">
        <name>FAD</name>
        <dbReference type="ChEBI" id="CHEBI:57692"/>
    </cofactor>
</comment>
<dbReference type="PANTHER" id="PTHR46972:SF1">
    <property type="entry name" value="FAD DEPENDENT OXIDOREDUCTASE DOMAIN-CONTAINING PROTEIN"/>
    <property type="match status" value="1"/>
</dbReference>
<reference evidence="7 8" key="1">
    <citation type="submission" date="2020-03" db="EMBL/GenBank/DDBJ databases">
        <title>WGS of actinomycetes isolated from Thailand.</title>
        <authorList>
            <person name="Thawai C."/>
        </authorList>
    </citation>
    <scope>NUCLEOTIDE SEQUENCE [LARGE SCALE GENOMIC DNA]</scope>
    <source>
        <strain evidence="7 8">SBST2-5</strain>
    </source>
</reference>
<comment type="caution">
    <text evidence="7">The sequence shown here is derived from an EMBL/GenBank/DDBJ whole genome shotgun (WGS) entry which is preliminary data.</text>
</comment>
<dbReference type="InterPro" id="IPR002938">
    <property type="entry name" value="FAD-bd"/>
</dbReference>
<feature type="binding site" evidence="5">
    <location>
        <position position="108"/>
    </location>
    <ligand>
        <name>FAD</name>
        <dbReference type="ChEBI" id="CHEBI:57692"/>
    </ligand>
</feature>
<dbReference type="SUPFAM" id="SSF51905">
    <property type="entry name" value="FAD/NAD(P)-binding domain"/>
    <property type="match status" value="1"/>
</dbReference>
<comment type="subunit">
    <text evidence="5">Monomer.</text>
</comment>
<feature type="domain" description="FAD-binding" evidence="6">
    <location>
        <begin position="9"/>
        <end position="214"/>
    </location>
</feature>
<sequence>MNTATTPRVSVIGAGPGGLTCARILQKHGIPATVYERDPAPDARNQGGSLDLHADDGQLALREAGLIKQFWKVARPEGQQMRRWDPAGKVLFDRVPDPDDLYKPEIDRGQLRDLLLGSLAPGTVHWGRALASVGGPAEGPRILRFTDGTSVETDLVIGADGAFSRVRPAVSAALPHYSGVTFTEAWFDDVEDRHPEISELVGSGSGTVTDGERALFAQRNSGGHIRVYIVRRAPADWITAAGLTAGDTAGIRAHLLDEFAGWAPGLRRMISDNDGPYADRPLYVLPAPHTWDHVPTVTLLGDAAHLMPPIGVGVNLAMLDAHDLALALATHPTVGDAVRSYEKTMLPRSNDLAEALADGADFLLEVDERPDGRDEARALQQSLKEHRGVDGTWDLTFRTGGGDETGELILATSGTTLAGTFGGRPITDGRVEGTTVRFTAVVTSPVRMKIKCTAELAGGRLSGTARSLLLSLPFEAVRPPADPSSVRPAP</sequence>
<dbReference type="Proteomes" id="UP000730591">
    <property type="component" value="Unassembled WGS sequence"/>
</dbReference>
<gene>
    <name evidence="7" type="ORF">HCJ93_16330</name>
</gene>
<keyword evidence="5" id="KW-0521">NADP</keyword>
<dbReference type="EC" id="1.14.13.-" evidence="5"/>
<keyword evidence="3 5" id="KW-0560">Oxidoreductase</keyword>
<feature type="domain" description="FAD-binding" evidence="6">
    <location>
        <begin position="297"/>
        <end position="347"/>
    </location>
</feature>
<evidence type="ECO:0000256" key="1">
    <source>
        <dbReference type="ARBA" id="ARBA00022630"/>
    </source>
</evidence>
<accession>A0ABX1A846</accession>
<dbReference type="GO" id="GO:0004497">
    <property type="term" value="F:monooxygenase activity"/>
    <property type="evidence" value="ECO:0007669"/>
    <property type="project" value="UniProtKB-KW"/>
</dbReference>